<name>X8DE49_MYCXE</name>
<proteinExistence type="predicted"/>
<organism evidence="1">
    <name type="scientific">Mycobacterium xenopi 4042</name>
    <dbReference type="NCBI Taxonomy" id="1299334"/>
    <lineage>
        <taxon>Bacteria</taxon>
        <taxon>Bacillati</taxon>
        <taxon>Actinomycetota</taxon>
        <taxon>Actinomycetes</taxon>
        <taxon>Mycobacteriales</taxon>
        <taxon>Mycobacteriaceae</taxon>
        <taxon>Mycobacterium</taxon>
    </lineage>
</organism>
<sequence length="54" mass="6046">MRLSYMAVFSIPLLAPLIVRLALSSKAIRRRLVEGIPGEQVHHSPSLAGMRHIR</sequence>
<dbReference type="PATRIC" id="fig|1299334.3.peg.2316"/>
<dbReference type="AlphaFoldDB" id="X8DE49"/>
<evidence type="ECO:0000313" key="1">
    <source>
        <dbReference type="EMBL" id="EUA65755.1"/>
    </source>
</evidence>
<protein>
    <submittedName>
        <fullName evidence="1">Putative oxidoreductase ephD domain protein</fullName>
    </submittedName>
</protein>
<reference evidence="1" key="1">
    <citation type="submission" date="2014-01" db="EMBL/GenBank/DDBJ databases">
        <authorList>
            <person name="Brown-Elliot B."/>
            <person name="Wallace R."/>
            <person name="Lenaerts A."/>
            <person name="Ordway D."/>
            <person name="DeGroote M.A."/>
            <person name="Parker T."/>
            <person name="Sizemore C."/>
            <person name="Tallon L.J."/>
            <person name="Sadzewicz L.K."/>
            <person name="Sengamalay N."/>
            <person name="Fraser C.M."/>
            <person name="Hine E."/>
            <person name="Shefchek K.A."/>
            <person name="Das S.P."/>
            <person name="Tettelin H."/>
        </authorList>
    </citation>
    <scope>NUCLEOTIDE SEQUENCE [LARGE SCALE GENOMIC DNA]</scope>
    <source>
        <strain evidence="1">4042</strain>
    </source>
</reference>
<comment type="caution">
    <text evidence="1">The sequence shown here is derived from an EMBL/GenBank/DDBJ whole genome shotgun (WGS) entry which is preliminary data.</text>
</comment>
<accession>X8DE49</accession>
<dbReference type="EMBL" id="JAOB01000026">
    <property type="protein sequence ID" value="EUA65755.1"/>
    <property type="molecule type" value="Genomic_DNA"/>
</dbReference>
<gene>
    <name evidence="1" type="ORF">I553_8156</name>
</gene>